<evidence type="ECO:0000256" key="9">
    <source>
        <dbReference type="PROSITE-ProRule" id="PRU00027"/>
    </source>
</evidence>
<dbReference type="FunFam" id="3.30.450.60:FF:000010">
    <property type="entry name" value="AP complex subunit sigma"/>
    <property type="match status" value="1"/>
</dbReference>
<dbReference type="Gene3D" id="3.30.450.60">
    <property type="match status" value="1"/>
</dbReference>
<keyword evidence="4" id="KW-0479">Metal-binding</keyword>
<dbReference type="SMART" id="SM00614">
    <property type="entry name" value="ZnF_BED"/>
    <property type="match status" value="1"/>
</dbReference>
<sequence>MIKFVLMVNKQGQTRLAQYYDFLSIQERVALEAEIIRKCLGRNESQCSFVEYRGYKVIYRRYASLFFIVGVKDDDSENELGILEFIHALVETMDKYFESVCELDIMFNLEKAHFILDEMQKLLVVCARFTRTHAVNGSPSWLLVSGFRFTPTQQVNVSAVARLVEFKCRPIRDGSECSAWTTVEDSWAGADIPARVAPAGRIEATTELPPKRPVSMSVTFEEETVRKKKLTSVVWETFTPISSSGLRDGLIDSAKCSICNKIFSTRHGTSSMMRHAKRHNEFPNGTPIGKKGKKNANGAAANGVAAGKKAATQKKDTIVMPIDEQAGMKRQRMRNLSSALIEWIALNR</sequence>
<dbReference type="Proteomes" id="UP000760860">
    <property type="component" value="Unassembled WGS sequence"/>
</dbReference>
<comment type="caution">
    <text evidence="12">The sequence shown here is derived from an EMBL/GenBank/DDBJ whole genome shotgun (WGS) entry which is preliminary data.</text>
</comment>
<dbReference type="InterPro" id="IPR011012">
    <property type="entry name" value="Longin-like_dom_sf"/>
</dbReference>
<feature type="domain" description="BED-type" evidence="11">
    <location>
        <begin position="229"/>
        <end position="286"/>
    </location>
</feature>
<keyword evidence="8" id="KW-0472">Membrane</keyword>
<evidence type="ECO:0000259" key="11">
    <source>
        <dbReference type="PROSITE" id="PS50808"/>
    </source>
</evidence>
<keyword evidence="3" id="KW-0813">Transport</keyword>
<evidence type="ECO:0000313" key="13">
    <source>
        <dbReference type="Proteomes" id="UP000760860"/>
    </source>
</evidence>
<evidence type="ECO:0000256" key="6">
    <source>
        <dbReference type="ARBA" id="ARBA00022833"/>
    </source>
</evidence>
<protein>
    <recommendedName>
        <fullName evidence="11">BED-type domain-containing protein</fullName>
    </recommendedName>
</protein>
<dbReference type="GO" id="GO:0003677">
    <property type="term" value="F:DNA binding"/>
    <property type="evidence" value="ECO:0007669"/>
    <property type="project" value="InterPro"/>
</dbReference>
<feature type="compositionally biased region" description="Low complexity" evidence="10">
    <location>
        <begin position="295"/>
        <end position="308"/>
    </location>
</feature>
<evidence type="ECO:0000256" key="1">
    <source>
        <dbReference type="ARBA" id="ARBA00004308"/>
    </source>
</evidence>
<dbReference type="PROSITE" id="PS50808">
    <property type="entry name" value="ZF_BED"/>
    <property type="match status" value="1"/>
</dbReference>
<dbReference type="InterPro" id="IPR003656">
    <property type="entry name" value="Znf_BED"/>
</dbReference>
<evidence type="ECO:0000256" key="3">
    <source>
        <dbReference type="ARBA" id="ARBA00022448"/>
    </source>
</evidence>
<dbReference type="Pfam" id="PF02892">
    <property type="entry name" value="zf-BED"/>
    <property type="match status" value="1"/>
</dbReference>
<dbReference type="InterPro" id="IPR016635">
    <property type="entry name" value="AP_complex_ssu"/>
</dbReference>
<reference evidence="12" key="1">
    <citation type="submission" date="2018-05" db="EMBL/GenBank/DDBJ databases">
        <title>Effector identification in a new, highly contiguous assembly of the strawberry crown rot pathogen Phytophthora cactorum.</title>
        <authorList>
            <person name="Armitage A.D."/>
            <person name="Nellist C.F."/>
            <person name="Bates H."/>
            <person name="Vickerstaff R.J."/>
            <person name="Harrison R.J."/>
        </authorList>
    </citation>
    <scope>NUCLEOTIDE SEQUENCE</scope>
    <source>
        <strain evidence="12">P421</strain>
    </source>
</reference>
<organism evidence="12 13">
    <name type="scientific">Phytophthora cactorum</name>
    <dbReference type="NCBI Taxonomy" id="29920"/>
    <lineage>
        <taxon>Eukaryota</taxon>
        <taxon>Sar</taxon>
        <taxon>Stramenopiles</taxon>
        <taxon>Oomycota</taxon>
        <taxon>Peronosporomycetes</taxon>
        <taxon>Peronosporales</taxon>
        <taxon>Peronosporaceae</taxon>
        <taxon>Phytophthora</taxon>
    </lineage>
</organism>
<dbReference type="VEuPathDB" id="FungiDB:PC110_g2117"/>
<evidence type="ECO:0000313" key="12">
    <source>
        <dbReference type="EMBL" id="KAG3222303.1"/>
    </source>
</evidence>
<dbReference type="VEuPathDB" id="FungiDB:PC110_g2118"/>
<dbReference type="PANTHER" id="PTHR11753">
    <property type="entry name" value="ADAPTOR COMPLEXES SMALL SUBUNIT FAMILY"/>
    <property type="match status" value="1"/>
</dbReference>
<dbReference type="InterPro" id="IPR036236">
    <property type="entry name" value="Znf_C2H2_sf"/>
</dbReference>
<evidence type="ECO:0000256" key="5">
    <source>
        <dbReference type="ARBA" id="ARBA00022771"/>
    </source>
</evidence>
<keyword evidence="5 9" id="KW-0863">Zinc-finger</keyword>
<dbReference type="EMBL" id="RCMV01000186">
    <property type="protein sequence ID" value="KAG3222303.1"/>
    <property type="molecule type" value="Genomic_DNA"/>
</dbReference>
<name>A0A8T1IDF2_9STRA</name>
<dbReference type="GO" id="GO:0005737">
    <property type="term" value="C:cytoplasm"/>
    <property type="evidence" value="ECO:0007669"/>
    <property type="project" value="UniProtKB-ARBA"/>
</dbReference>
<comment type="similarity">
    <text evidence="2">Belongs to the adaptor complexes small subunit family.</text>
</comment>
<evidence type="ECO:0000256" key="7">
    <source>
        <dbReference type="ARBA" id="ARBA00022927"/>
    </source>
</evidence>
<evidence type="ECO:0000256" key="10">
    <source>
        <dbReference type="SAM" id="MobiDB-lite"/>
    </source>
</evidence>
<comment type="subcellular location">
    <subcellularLocation>
        <location evidence="1">Endomembrane system</location>
    </subcellularLocation>
</comment>
<dbReference type="GO" id="GO:0012505">
    <property type="term" value="C:endomembrane system"/>
    <property type="evidence" value="ECO:0007669"/>
    <property type="project" value="UniProtKB-SubCell"/>
</dbReference>
<dbReference type="SUPFAM" id="SSF64356">
    <property type="entry name" value="SNARE-like"/>
    <property type="match status" value="1"/>
</dbReference>
<evidence type="ECO:0000256" key="2">
    <source>
        <dbReference type="ARBA" id="ARBA00006972"/>
    </source>
</evidence>
<dbReference type="AlphaFoldDB" id="A0A8T1IDF2"/>
<dbReference type="GO" id="GO:0015031">
    <property type="term" value="P:protein transport"/>
    <property type="evidence" value="ECO:0007669"/>
    <property type="project" value="UniProtKB-KW"/>
</dbReference>
<dbReference type="InterPro" id="IPR022775">
    <property type="entry name" value="AP_mu_sigma_su"/>
</dbReference>
<dbReference type="CDD" id="cd14832">
    <property type="entry name" value="AP4_sigma"/>
    <property type="match status" value="1"/>
</dbReference>
<gene>
    <name evidence="12" type="ORF">PC129_g6974</name>
</gene>
<feature type="region of interest" description="Disordered" evidence="10">
    <location>
        <begin position="279"/>
        <end position="308"/>
    </location>
</feature>
<dbReference type="SUPFAM" id="SSF57667">
    <property type="entry name" value="beta-beta-alpha zinc fingers"/>
    <property type="match status" value="1"/>
</dbReference>
<keyword evidence="7" id="KW-0653">Protein transport</keyword>
<dbReference type="GO" id="GO:0008270">
    <property type="term" value="F:zinc ion binding"/>
    <property type="evidence" value="ECO:0007669"/>
    <property type="project" value="UniProtKB-KW"/>
</dbReference>
<evidence type="ECO:0000256" key="8">
    <source>
        <dbReference type="ARBA" id="ARBA00023136"/>
    </source>
</evidence>
<evidence type="ECO:0000256" key="4">
    <source>
        <dbReference type="ARBA" id="ARBA00022723"/>
    </source>
</evidence>
<keyword evidence="6" id="KW-0862">Zinc</keyword>
<dbReference type="Pfam" id="PF01217">
    <property type="entry name" value="Clat_adaptor_s"/>
    <property type="match status" value="1"/>
</dbReference>
<accession>A0A8T1IDF2</accession>
<proteinExistence type="inferred from homology"/>